<evidence type="ECO:0000256" key="6">
    <source>
        <dbReference type="SAM" id="Phobius"/>
    </source>
</evidence>
<evidence type="ECO:0000256" key="2">
    <source>
        <dbReference type="ARBA" id="ARBA00022475"/>
    </source>
</evidence>
<sequence length="236" mass="26804">MLHRKTLVLTVIALIFFAPQPTAIVVAEDSPNESVYENINKQEQENNQNQLNENPGIQDEVQQNEETEVQGDALSITAWDFIKMIFALGFIIFLIYILLKFVTKKNRVFQQGQTIVNLGGTNLGQNKSVQMVKVGKHVLVVGVGESITLLKEIEDEQESKSIIEDFERKQETAIDSKDIFQKLASTIVQQSKGKKTISNPNTPVFSTKLNEQLQKIKEERTKQFNDIKRKGLKKNE</sequence>
<keyword evidence="7" id="KW-0732">Signal</keyword>
<name>A0ABT3DL95_9BACI</name>
<evidence type="ECO:0000256" key="3">
    <source>
        <dbReference type="ARBA" id="ARBA00022692"/>
    </source>
</evidence>
<keyword evidence="5 6" id="KW-0472">Membrane</keyword>
<protein>
    <submittedName>
        <fullName evidence="8">Flagellar biosynthetic protein FliO</fullName>
    </submittedName>
</protein>
<evidence type="ECO:0000313" key="8">
    <source>
        <dbReference type="EMBL" id="MCV9887671.1"/>
    </source>
</evidence>
<feature type="chain" id="PRO_5046192241" evidence="7">
    <location>
        <begin position="24"/>
        <end position="236"/>
    </location>
</feature>
<gene>
    <name evidence="8" type="ORF">OIH86_18680</name>
</gene>
<comment type="subcellular location">
    <subcellularLocation>
        <location evidence="1">Cell membrane</location>
    </subcellularLocation>
</comment>
<feature type="transmembrane region" description="Helical" evidence="6">
    <location>
        <begin position="81"/>
        <end position="99"/>
    </location>
</feature>
<reference evidence="8 9" key="1">
    <citation type="submission" date="2022-10" db="EMBL/GenBank/DDBJ databases">
        <title>Draft genome assembly of moderately radiation resistant bacterium Metabacillus halosaccharovorans.</title>
        <authorList>
            <person name="Pal S."/>
            <person name="Gopinathan A."/>
        </authorList>
    </citation>
    <scope>NUCLEOTIDE SEQUENCE [LARGE SCALE GENOMIC DNA]</scope>
    <source>
        <strain evidence="8 9">VITHBRA001</strain>
    </source>
</reference>
<dbReference type="InterPro" id="IPR022781">
    <property type="entry name" value="Flagellar_biosynth_FliO"/>
</dbReference>
<organism evidence="8 9">
    <name type="scientific">Metabacillus halosaccharovorans</name>
    <dbReference type="NCBI Taxonomy" id="930124"/>
    <lineage>
        <taxon>Bacteria</taxon>
        <taxon>Bacillati</taxon>
        <taxon>Bacillota</taxon>
        <taxon>Bacilli</taxon>
        <taxon>Bacillales</taxon>
        <taxon>Bacillaceae</taxon>
        <taxon>Metabacillus</taxon>
    </lineage>
</organism>
<evidence type="ECO:0000313" key="9">
    <source>
        <dbReference type="Proteomes" id="UP001526147"/>
    </source>
</evidence>
<keyword evidence="8" id="KW-0969">Cilium</keyword>
<comment type="caution">
    <text evidence="8">The sequence shown here is derived from an EMBL/GenBank/DDBJ whole genome shotgun (WGS) entry which is preliminary data.</text>
</comment>
<keyword evidence="2" id="KW-1003">Cell membrane</keyword>
<dbReference type="Proteomes" id="UP001526147">
    <property type="component" value="Unassembled WGS sequence"/>
</dbReference>
<keyword evidence="8" id="KW-0966">Cell projection</keyword>
<evidence type="ECO:0000256" key="7">
    <source>
        <dbReference type="SAM" id="SignalP"/>
    </source>
</evidence>
<keyword evidence="8" id="KW-0282">Flagellum</keyword>
<feature type="signal peptide" evidence="7">
    <location>
        <begin position="1"/>
        <end position="23"/>
    </location>
</feature>
<dbReference type="EMBL" id="JAOYEY010000047">
    <property type="protein sequence ID" value="MCV9887671.1"/>
    <property type="molecule type" value="Genomic_DNA"/>
</dbReference>
<proteinExistence type="predicted"/>
<keyword evidence="4 6" id="KW-1133">Transmembrane helix</keyword>
<evidence type="ECO:0000256" key="5">
    <source>
        <dbReference type="ARBA" id="ARBA00023136"/>
    </source>
</evidence>
<evidence type="ECO:0000256" key="4">
    <source>
        <dbReference type="ARBA" id="ARBA00022989"/>
    </source>
</evidence>
<keyword evidence="9" id="KW-1185">Reference proteome</keyword>
<accession>A0ABT3DL95</accession>
<dbReference type="Pfam" id="PF04347">
    <property type="entry name" value="FliO"/>
    <property type="match status" value="1"/>
</dbReference>
<evidence type="ECO:0000256" key="1">
    <source>
        <dbReference type="ARBA" id="ARBA00004236"/>
    </source>
</evidence>
<dbReference type="RefSeq" id="WP_264143931.1">
    <property type="nucleotide sequence ID" value="NZ_JAOYEY010000047.1"/>
</dbReference>
<keyword evidence="3 6" id="KW-0812">Transmembrane</keyword>